<feature type="transmembrane region" description="Helical" evidence="19">
    <location>
        <begin position="145"/>
        <end position="163"/>
    </location>
</feature>
<accession>A0A832H3W4</accession>
<dbReference type="InterPro" id="IPR018083">
    <property type="entry name" value="Sterol_reductase_CS"/>
</dbReference>
<sequence>MENLIQPITWMNLLYASLMFGGFMVFMLLGTLVLPGLQHQRKVISDNELKVYKLNGLVLFLVTSVSVLFLTFTSTFTLAPLITFFWSLFLVANLVACCWATILYVSGKQQHKPDEPGKPVGQLLADFWLGVELNPTWMNVDLKMFAYQPSLIGLGLMNAAFAYVQYQKYGYLTPQMGLFQGFWWFYLFSHYYYEEFMLSTWDIIAEKFGFMLIWGDLVLVPFFYSIIGWYLVDRIEPWSIGRLTAIALLYTLGLILFRGANAQKHRFKKDAQTKIWGQSAQTLQQHGQQLLISGWWGIGRKLNYTGEICVYFAIALTSGFHSFVPYLLPLWLSSLLIHRAWRDEQRCQAKYGHLWQAYCDRVRFRMIPFLY</sequence>
<feature type="transmembrane region" description="Helical" evidence="19">
    <location>
        <begin position="308"/>
        <end position="328"/>
    </location>
</feature>
<evidence type="ECO:0000256" key="5">
    <source>
        <dbReference type="ARBA" id="ARBA00022692"/>
    </source>
</evidence>
<keyword evidence="6" id="KW-0521">NADP</keyword>
<evidence type="ECO:0000256" key="17">
    <source>
        <dbReference type="ARBA" id="ARBA00060577"/>
    </source>
</evidence>
<protein>
    <recommendedName>
        <fullName evidence="18">Delta(14)-sterol reductase</fullName>
        <ecNumber evidence="3">1.3.1.70</ecNumber>
    </recommendedName>
    <alternativeName>
        <fullName evidence="15">C-14 sterol reductase</fullName>
    </alternativeName>
    <alternativeName>
        <fullName evidence="16">Sterol C14-reductase</fullName>
    </alternativeName>
</protein>
<evidence type="ECO:0000256" key="4">
    <source>
        <dbReference type="ARBA" id="ARBA00022516"/>
    </source>
</evidence>
<keyword evidence="14" id="KW-0753">Steroid metabolism</keyword>
<comment type="subcellular location">
    <subcellularLocation>
        <location evidence="1">Membrane</location>
        <topology evidence="1">Multi-pass membrane protein</topology>
    </subcellularLocation>
</comment>
<dbReference type="Gene3D" id="1.20.120.1630">
    <property type="match status" value="1"/>
</dbReference>
<evidence type="ECO:0000256" key="14">
    <source>
        <dbReference type="ARBA" id="ARBA00023221"/>
    </source>
</evidence>
<name>A0A832H3W4_9CYAN</name>
<evidence type="ECO:0000256" key="12">
    <source>
        <dbReference type="ARBA" id="ARBA00023136"/>
    </source>
</evidence>
<evidence type="ECO:0000256" key="8">
    <source>
        <dbReference type="ARBA" id="ARBA00022989"/>
    </source>
</evidence>
<evidence type="ECO:0000256" key="18">
    <source>
        <dbReference type="ARBA" id="ARBA00069705"/>
    </source>
</evidence>
<keyword evidence="4" id="KW-0444">Lipid biosynthesis</keyword>
<feature type="transmembrane region" description="Helical" evidence="19">
    <location>
        <begin position="238"/>
        <end position="257"/>
    </location>
</feature>
<keyword evidence="12 19" id="KW-0472">Membrane</keyword>
<evidence type="ECO:0000256" key="1">
    <source>
        <dbReference type="ARBA" id="ARBA00004141"/>
    </source>
</evidence>
<organism evidence="20">
    <name type="scientific">Oscillatoriales cyanobacterium SpSt-402</name>
    <dbReference type="NCBI Taxonomy" id="2282168"/>
    <lineage>
        <taxon>Bacteria</taxon>
        <taxon>Bacillati</taxon>
        <taxon>Cyanobacteriota</taxon>
        <taxon>Cyanophyceae</taxon>
        <taxon>Oscillatoriophycideae</taxon>
        <taxon>Oscillatoriales</taxon>
    </lineage>
</organism>
<feature type="transmembrane region" description="Helical" evidence="19">
    <location>
        <begin position="208"/>
        <end position="232"/>
    </location>
</feature>
<keyword evidence="7" id="KW-0752">Steroid biosynthesis</keyword>
<keyword evidence="13" id="KW-1207">Sterol metabolism</keyword>
<evidence type="ECO:0000256" key="6">
    <source>
        <dbReference type="ARBA" id="ARBA00022857"/>
    </source>
</evidence>
<dbReference type="FunFam" id="1.20.120.1630:FF:000011">
    <property type="entry name" value="Delta(14)-sterol reductase"/>
    <property type="match status" value="1"/>
</dbReference>
<evidence type="ECO:0000256" key="10">
    <source>
        <dbReference type="ARBA" id="ARBA00023011"/>
    </source>
</evidence>
<comment type="similarity">
    <text evidence="2">Belongs to the ERG4/ERG24 family.</text>
</comment>
<feature type="transmembrane region" description="Helical" evidence="19">
    <location>
        <begin position="12"/>
        <end position="34"/>
    </location>
</feature>
<dbReference type="Pfam" id="PF01222">
    <property type="entry name" value="ERG4_ERG24"/>
    <property type="match status" value="1"/>
</dbReference>
<reference evidence="20" key="1">
    <citation type="journal article" date="2020" name="mSystems">
        <title>Genome- and Community-Level Interaction Insights into Carbon Utilization and Element Cycling Functions of Hydrothermarchaeota in Hydrothermal Sediment.</title>
        <authorList>
            <person name="Zhou Z."/>
            <person name="Liu Y."/>
            <person name="Xu W."/>
            <person name="Pan J."/>
            <person name="Luo Z.H."/>
            <person name="Li M."/>
        </authorList>
    </citation>
    <scope>NUCLEOTIDE SEQUENCE [LARGE SCALE GENOMIC DNA]</scope>
    <source>
        <strain evidence="20">SpSt-402</strain>
    </source>
</reference>
<comment type="pathway">
    <text evidence="17">Steroid biosynthesis.</text>
</comment>
<evidence type="ECO:0000256" key="2">
    <source>
        <dbReference type="ARBA" id="ARBA00005402"/>
    </source>
</evidence>
<evidence type="ECO:0000256" key="7">
    <source>
        <dbReference type="ARBA" id="ARBA00022955"/>
    </source>
</evidence>
<feature type="transmembrane region" description="Helical" evidence="19">
    <location>
        <begin position="54"/>
        <end position="72"/>
    </location>
</feature>
<feature type="transmembrane region" description="Helical" evidence="19">
    <location>
        <begin position="169"/>
        <end position="188"/>
    </location>
</feature>
<evidence type="ECO:0000313" key="20">
    <source>
        <dbReference type="EMBL" id="HGW94931.1"/>
    </source>
</evidence>
<evidence type="ECO:0000256" key="3">
    <source>
        <dbReference type="ARBA" id="ARBA00012413"/>
    </source>
</evidence>
<evidence type="ECO:0000256" key="16">
    <source>
        <dbReference type="ARBA" id="ARBA00031227"/>
    </source>
</evidence>
<evidence type="ECO:0000256" key="11">
    <source>
        <dbReference type="ARBA" id="ARBA00023098"/>
    </source>
</evidence>
<dbReference type="GO" id="GO:0050613">
    <property type="term" value="F:Delta14-sterol reductase activity"/>
    <property type="evidence" value="ECO:0007669"/>
    <property type="project" value="UniProtKB-EC"/>
</dbReference>
<dbReference type="GO" id="GO:0016126">
    <property type="term" value="P:sterol biosynthetic process"/>
    <property type="evidence" value="ECO:0007669"/>
    <property type="project" value="UniProtKB-KW"/>
</dbReference>
<dbReference type="PANTHER" id="PTHR21257">
    <property type="entry name" value="DELTA(14)-STEROL REDUCTASE"/>
    <property type="match status" value="1"/>
</dbReference>
<dbReference type="GO" id="GO:0016020">
    <property type="term" value="C:membrane"/>
    <property type="evidence" value="ECO:0007669"/>
    <property type="project" value="UniProtKB-SubCell"/>
</dbReference>
<dbReference type="PROSITE" id="PS01018">
    <property type="entry name" value="STEROL_REDUCT_2"/>
    <property type="match status" value="1"/>
</dbReference>
<evidence type="ECO:0000256" key="13">
    <source>
        <dbReference type="ARBA" id="ARBA00023166"/>
    </source>
</evidence>
<keyword evidence="10" id="KW-0756">Sterol biosynthesis</keyword>
<keyword evidence="8 19" id="KW-1133">Transmembrane helix</keyword>
<evidence type="ECO:0000256" key="9">
    <source>
        <dbReference type="ARBA" id="ARBA00023002"/>
    </source>
</evidence>
<keyword evidence="9" id="KW-0560">Oxidoreductase</keyword>
<dbReference type="InterPro" id="IPR001171">
    <property type="entry name" value="ERG24_DHCR-like"/>
</dbReference>
<proteinExistence type="inferred from homology"/>
<comment type="caution">
    <text evidence="20">The sequence shown here is derived from an EMBL/GenBank/DDBJ whole genome shotgun (WGS) entry which is preliminary data.</text>
</comment>
<keyword evidence="5 19" id="KW-0812">Transmembrane</keyword>
<evidence type="ECO:0000256" key="15">
    <source>
        <dbReference type="ARBA" id="ARBA00030165"/>
    </source>
</evidence>
<dbReference type="PANTHER" id="PTHR21257:SF52">
    <property type="entry name" value="DELTA(14)-STEROL REDUCTASE TM7SF2"/>
    <property type="match status" value="1"/>
</dbReference>
<gene>
    <name evidence="20" type="ORF">ENR47_11705</name>
</gene>
<dbReference type="AlphaFoldDB" id="A0A832H3W4"/>
<dbReference type="EMBL" id="DSRD01000728">
    <property type="protein sequence ID" value="HGW94931.1"/>
    <property type="molecule type" value="Genomic_DNA"/>
</dbReference>
<evidence type="ECO:0000256" key="19">
    <source>
        <dbReference type="SAM" id="Phobius"/>
    </source>
</evidence>
<dbReference type="EC" id="1.3.1.70" evidence="3"/>
<keyword evidence="11" id="KW-0443">Lipid metabolism</keyword>
<feature type="transmembrane region" description="Helical" evidence="19">
    <location>
        <begin position="84"/>
        <end position="105"/>
    </location>
</feature>